<feature type="active site" evidence="11">
    <location>
        <position position="290"/>
    </location>
</feature>
<dbReference type="SUPFAM" id="SSF50630">
    <property type="entry name" value="Acid proteases"/>
    <property type="match status" value="1"/>
</dbReference>
<evidence type="ECO:0000256" key="3">
    <source>
        <dbReference type="ARBA" id="ARBA00022475"/>
    </source>
</evidence>
<evidence type="ECO:0000256" key="12">
    <source>
        <dbReference type="PIRSR" id="PIRSR601461-2"/>
    </source>
</evidence>
<accession>A0A0D2B274</accession>
<evidence type="ECO:0000256" key="13">
    <source>
        <dbReference type="RuleBase" id="RU000454"/>
    </source>
</evidence>
<evidence type="ECO:0000256" key="4">
    <source>
        <dbReference type="ARBA" id="ARBA00022670"/>
    </source>
</evidence>
<evidence type="ECO:0000256" key="8">
    <source>
        <dbReference type="ARBA" id="ARBA00023136"/>
    </source>
</evidence>
<dbReference type="GO" id="GO:0005886">
    <property type="term" value="C:plasma membrane"/>
    <property type="evidence" value="ECO:0007669"/>
    <property type="project" value="UniProtKB-SubCell"/>
</dbReference>
<dbReference type="InterPro" id="IPR021109">
    <property type="entry name" value="Peptidase_aspartic_dom_sf"/>
</dbReference>
<dbReference type="InterPro" id="IPR001969">
    <property type="entry name" value="Aspartic_peptidase_AS"/>
</dbReference>
<dbReference type="CDD" id="cd05471">
    <property type="entry name" value="pepsin_like"/>
    <property type="match status" value="1"/>
</dbReference>
<dbReference type="PANTHER" id="PTHR47966:SF75">
    <property type="entry name" value="ENDOPEPTIDASE (CTSD), PUTATIVE (AFU_ORTHOLOGUE AFUA_4G07040)-RELATED"/>
    <property type="match status" value="1"/>
</dbReference>
<keyword evidence="7 13" id="KW-0378">Hydrolase</keyword>
<feature type="signal peptide" evidence="15">
    <location>
        <begin position="1"/>
        <end position="19"/>
    </location>
</feature>
<dbReference type="PROSITE" id="PS00141">
    <property type="entry name" value="ASP_PROTEASE"/>
    <property type="match status" value="1"/>
</dbReference>
<evidence type="ECO:0000256" key="5">
    <source>
        <dbReference type="ARBA" id="ARBA00022729"/>
    </source>
</evidence>
<dbReference type="AlphaFoldDB" id="A0A0D2B274"/>
<comment type="subcellular location">
    <subcellularLocation>
        <location evidence="1">Cell membrane</location>
    </subcellularLocation>
</comment>
<dbReference type="PANTHER" id="PTHR47966">
    <property type="entry name" value="BETA-SITE APP-CLEAVING ENZYME, ISOFORM A-RELATED"/>
    <property type="match status" value="1"/>
</dbReference>
<evidence type="ECO:0000313" key="18">
    <source>
        <dbReference type="Proteomes" id="UP000053342"/>
    </source>
</evidence>
<dbReference type="STRING" id="215243.A0A0D2B274"/>
<feature type="domain" description="Peptidase A1" evidence="16">
    <location>
        <begin position="90"/>
        <end position="394"/>
    </location>
</feature>
<comment type="similarity">
    <text evidence="2 13">Belongs to the peptidase A1 family.</text>
</comment>
<dbReference type="GO" id="GO:0004190">
    <property type="term" value="F:aspartic-type endopeptidase activity"/>
    <property type="evidence" value="ECO:0007669"/>
    <property type="project" value="UniProtKB-KW"/>
</dbReference>
<keyword evidence="8" id="KW-0472">Membrane</keyword>
<dbReference type="Pfam" id="PF00026">
    <property type="entry name" value="Asp"/>
    <property type="match status" value="1"/>
</dbReference>
<dbReference type="OrthoDB" id="28208at2759"/>
<dbReference type="PRINTS" id="PR00792">
    <property type="entry name" value="PEPSIN"/>
</dbReference>
<keyword evidence="12" id="KW-1015">Disulfide bond</keyword>
<evidence type="ECO:0000256" key="1">
    <source>
        <dbReference type="ARBA" id="ARBA00004236"/>
    </source>
</evidence>
<dbReference type="FunFam" id="2.40.70.10:FF:000085">
    <property type="entry name" value="Aspartic-type endopeptidase (CtsD), putative"/>
    <property type="match status" value="1"/>
</dbReference>
<evidence type="ECO:0000256" key="10">
    <source>
        <dbReference type="ARBA" id="ARBA00023288"/>
    </source>
</evidence>
<evidence type="ECO:0000256" key="11">
    <source>
        <dbReference type="PIRSR" id="PIRSR601461-1"/>
    </source>
</evidence>
<dbReference type="InterPro" id="IPR034164">
    <property type="entry name" value="Pepsin-like_dom"/>
</dbReference>
<keyword evidence="10" id="KW-0449">Lipoprotein</keyword>
<feature type="region of interest" description="Disordered" evidence="14">
    <location>
        <begin position="395"/>
        <end position="472"/>
    </location>
</feature>
<dbReference type="EMBL" id="KN847333">
    <property type="protein sequence ID" value="KIW46281.1"/>
    <property type="molecule type" value="Genomic_DNA"/>
</dbReference>
<organism evidence="17 18">
    <name type="scientific">Exophiala oligosperma</name>
    <dbReference type="NCBI Taxonomy" id="215243"/>
    <lineage>
        <taxon>Eukaryota</taxon>
        <taxon>Fungi</taxon>
        <taxon>Dikarya</taxon>
        <taxon>Ascomycota</taxon>
        <taxon>Pezizomycotina</taxon>
        <taxon>Eurotiomycetes</taxon>
        <taxon>Chaetothyriomycetidae</taxon>
        <taxon>Chaetothyriales</taxon>
        <taxon>Herpotrichiellaceae</taxon>
        <taxon>Exophiala</taxon>
    </lineage>
</organism>
<dbReference type="InterPro" id="IPR001461">
    <property type="entry name" value="Aspartic_peptidase_A1"/>
</dbReference>
<dbReference type="Gene3D" id="2.40.70.10">
    <property type="entry name" value="Acid Proteases"/>
    <property type="match status" value="2"/>
</dbReference>
<dbReference type="PROSITE" id="PS51767">
    <property type="entry name" value="PEPTIDASE_A1"/>
    <property type="match status" value="1"/>
</dbReference>
<dbReference type="HOGENOM" id="CLU_013253_10_1_1"/>
<feature type="disulfide bond" evidence="12">
    <location>
        <begin position="121"/>
        <end position="126"/>
    </location>
</feature>
<evidence type="ECO:0000256" key="9">
    <source>
        <dbReference type="ARBA" id="ARBA00023180"/>
    </source>
</evidence>
<sequence>MLLYTTWLPRLLLLPCVFAFYPYHDDHGGKSRRFIPFKPESRPSEGSGGVTVDIQKIRTKRKNDFTLVSSNKPSIPNAMAIDSDGSDFTYISILKFGSSGQDMYMLIDSGSANTWVMGSDCNSKACQIHNTFGSDDSTSLQKSSQTWSLAYGTGEVKGVVANDTVSLANYTLHMGFGLASTASDDFNNYPMDGILGLGRPSSDALGTPTIMEVLDQQGNLSKNIIGVHLQRASDGTKDGQITFGGIDSSKFSGKLGYTKVANDASWEIPADDAGVDGKAVGFTGKSAILDTGTSYILMPPSDAQKLHSLIPGSTQNGEIFVVPCSSNVNLYFTFSGVRYAVSPKDYVGQDLGNGCQSKVIGHQAFGPDEWILGDVFLKNVYTVFDFDNNQIGLSAQSSANSSSTGSSTSTKSSSSTKTASASHTSSAKSSKTTAASASGRGSSSSSATPATSSGPGDSSPFGSSDSSDASSASRTGVSVMSSAFLALIIGWTLVF</sequence>
<protein>
    <recommendedName>
        <fullName evidence="16">Peptidase A1 domain-containing protein</fullName>
    </recommendedName>
</protein>
<keyword evidence="4 13" id="KW-0645">Protease</keyword>
<keyword evidence="3" id="KW-1003">Cell membrane</keyword>
<reference evidence="17 18" key="1">
    <citation type="submission" date="2015-01" db="EMBL/GenBank/DDBJ databases">
        <title>The Genome Sequence of Exophiala oligosperma CBS72588.</title>
        <authorList>
            <consortium name="The Broad Institute Genomics Platform"/>
            <person name="Cuomo C."/>
            <person name="de Hoog S."/>
            <person name="Gorbushina A."/>
            <person name="Stielow B."/>
            <person name="Teixiera M."/>
            <person name="Abouelleil A."/>
            <person name="Chapman S.B."/>
            <person name="Priest M."/>
            <person name="Young S.K."/>
            <person name="Wortman J."/>
            <person name="Nusbaum C."/>
            <person name="Birren B."/>
        </authorList>
    </citation>
    <scope>NUCLEOTIDE SEQUENCE [LARGE SCALE GENOMIC DNA]</scope>
    <source>
        <strain evidence="17 18">CBS 72588</strain>
    </source>
</reference>
<evidence type="ECO:0000256" key="6">
    <source>
        <dbReference type="ARBA" id="ARBA00022750"/>
    </source>
</evidence>
<proteinExistence type="inferred from homology"/>
<evidence type="ECO:0000256" key="15">
    <source>
        <dbReference type="SAM" id="SignalP"/>
    </source>
</evidence>
<evidence type="ECO:0000256" key="14">
    <source>
        <dbReference type="SAM" id="MobiDB-lite"/>
    </source>
</evidence>
<keyword evidence="9" id="KW-0325">Glycoprotein</keyword>
<dbReference type="GeneID" id="27354036"/>
<feature type="active site" evidence="11">
    <location>
        <position position="108"/>
    </location>
</feature>
<dbReference type="FunFam" id="2.40.70.10:FF:000060">
    <property type="entry name" value="Aspartic-type endopeptidase ctsD"/>
    <property type="match status" value="1"/>
</dbReference>
<dbReference type="Proteomes" id="UP000053342">
    <property type="component" value="Unassembled WGS sequence"/>
</dbReference>
<evidence type="ECO:0000256" key="2">
    <source>
        <dbReference type="ARBA" id="ARBA00007447"/>
    </source>
</evidence>
<dbReference type="VEuPathDB" id="FungiDB:PV06_01962"/>
<dbReference type="GO" id="GO:0006508">
    <property type="term" value="P:proteolysis"/>
    <property type="evidence" value="ECO:0007669"/>
    <property type="project" value="UniProtKB-KW"/>
</dbReference>
<evidence type="ECO:0000313" key="17">
    <source>
        <dbReference type="EMBL" id="KIW46281.1"/>
    </source>
</evidence>
<gene>
    <name evidence="17" type="ORF">PV06_01962</name>
</gene>
<evidence type="ECO:0000259" key="16">
    <source>
        <dbReference type="PROSITE" id="PS51767"/>
    </source>
</evidence>
<keyword evidence="18" id="KW-1185">Reference proteome</keyword>
<dbReference type="RefSeq" id="XP_016266497.1">
    <property type="nucleotide sequence ID" value="XM_016402600.1"/>
</dbReference>
<feature type="chain" id="PRO_5002238785" description="Peptidase A1 domain-containing protein" evidence="15">
    <location>
        <begin position="20"/>
        <end position="495"/>
    </location>
</feature>
<keyword evidence="6 13" id="KW-0064">Aspartyl protease</keyword>
<keyword evidence="5 15" id="KW-0732">Signal</keyword>
<dbReference type="InterPro" id="IPR033121">
    <property type="entry name" value="PEPTIDASE_A1"/>
</dbReference>
<evidence type="ECO:0000256" key="7">
    <source>
        <dbReference type="ARBA" id="ARBA00022801"/>
    </source>
</evidence>
<name>A0A0D2B274_9EURO</name>